<protein>
    <submittedName>
        <fullName evidence="2">Uncharacterized protein</fullName>
    </submittedName>
</protein>
<evidence type="ECO:0000256" key="1">
    <source>
        <dbReference type="SAM" id="MobiDB-lite"/>
    </source>
</evidence>
<feature type="region of interest" description="Disordered" evidence="1">
    <location>
        <begin position="38"/>
        <end position="69"/>
    </location>
</feature>
<organism evidence="2 3">
    <name type="scientific">Petrolisthes manimaculis</name>
    <dbReference type="NCBI Taxonomy" id="1843537"/>
    <lineage>
        <taxon>Eukaryota</taxon>
        <taxon>Metazoa</taxon>
        <taxon>Ecdysozoa</taxon>
        <taxon>Arthropoda</taxon>
        <taxon>Crustacea</taxon>
        <taxon>Multicrustacea</taxon>
        <taxon>Malacostraca</taxon>
        <taxon>Eumalacostraca</taxon>
        <taxon>Eucarida</taxon>
        <taxon>Decapoda</taxon>
        <taxon>Pleocyemata</taxon>
        <taxon>Anomura</taxon>
        <taxon>Galatheoidea</taxon>
        <taxon>Porcellanidae</taxon>
        <taxon>Petrolisthes</taxon>
    </lineage>
</organism>
<name>A0AAE1ULR6_9EUCA</name>
<evidence type="ECO:0000313" key="2">
    <source>
        <dbReference type="EMBL" id="KAK4325191.1"/>
    </source>
</evidence>
<dbReference type="Proteomes" id="UP001292094">
    <property type="component" value="Unassembled WGS sequence"/>
</dbReference>
<gene>
    <name evidence="2" type="ORF">Pmani_004211</name>
</gene>
<evidence type="ECO:0000313" key="3">
    <source>
        <dbReference type="Proteomes" id="UP001292094"/>
    </source>
</evidence>
<comment type="caution">
    <text evidence="2">The sequence shown here is derived from an EMBL/GenBank/DDBJ whole genome shotgun (WGS) entry which is preliminary data.</text>
</comment>
<feature type="compositionally biased region" description="Polar residues" evidence="1">
    <location>
        <begin position="43"/>
        <end position="64"/>
    </location>
</feature>
<keyword evidence="3" id="KW-1185">Reference proteome</keyword>
<proteinExistence type="predicted"/>
<dbReference type="AlphaFoldDB" id="A0AAE1ULR6"/>
<dbReference type="EMBL" id="JAWZYT010000294">
    <property type="protein sequence ID" value="KAK4325191.1"/>
    <property type="molecule type" value="Genomic_DNA"/>
</dbReference>
<reference evidence="2" key="1">
    <citation type="submission" date="2023-11" db="EMBL/GenBank/DDBJ databases">
        <title>Genome assemblies of two species of porcelain crab, Petrolisthes cinctipes and Petrolisthes manimaculis (Anomura: Porcellanidae).</title>
        <authorList>
            <person name="Angst P."/>
        </authorList>
    </citation>
    <scope>NUCLEOTIDE SEQUENCE</scope>
    <source>
        <strain evidence="2">PB745_02</strain>
        <tissue evidence="2">Gill</tissue>
    </source>
</reference>
<accession>A0AAE1ULR6</accession>
<sequence length="104" mass="11126">MPPSCTFTSVPTHTPISYLHLCPLYSYSNLIPPPLSPLIPQSHASTHTPSQPHTTASISPSHATYNHPRPLPLAPLPPCPHPCPHPLLPYLPALTPALTPAVTL</sequence>